<evidence type="ECO:0000313" key="2">
    <source>
        <dbReference type="EMBL" id="KIK25447.1"/>
    </source>
</evidence>
<dbReference type="HOGENOM" id="CLU_1763235_0_0_1"/>
<organism evidence="2 3">
    <name type="scientific">Pisolithus microcarpus 441</name>
    <dbReference type="NCBI Taxonomy" id="765257"/>
    <lineage>
        <taxon>Eukaryota</taxon>
        <taxon>Fungi</taxon>
        <taxon>Dikarya</taxon>
        <taxon>Basidiomycota</taxon>
        <taxon>Agaricomycotina</taxon>
        <taxon>Agaricomycetes</taxon>
        <taxon>Agaricomycetidae</taxon>
        <taxon>Boletales</taxon>
        <taxon>Sclerodermatineae</taxon>
        <taxon>Pisolithaceae</taxon>
        <taxon>Pisolithus</taxon>
    </lineage>
</organism>
<sequence>ELNVDPLTLSKVEAMVRKDFGGIGPFPTYILLSTKKSMPPLSANPFTLSVPASHCPLTHITIPLLHGLRMFSRCRIPPLLIFWLDLIELLGFVSSLTNTLGIVTLQMTSYIRESIVRISLSHSFHLSTYEMRYSRRRHQDEGQARSPRHPCISPLTGSWVLRSSRRSHRFRRPPHDGS</sequence>
<dbReference type="Proteomes" id="UP000054018">
    <property type="component" value="Unassembled WGS sequence"/>
</dbReference>
<feature type="non-terminal residue" evidence="2">
    <location>
        <position position="1"/>
    </location>
</feature>
<evidence type="ECO:0000256" key="1">
    <source>
        <dbReference type="SAM" id="MobiDB-lite"/>
    </source>
</evidence>
<feature type="region of interest" description="Disordered" evidence="1">
    <location>
        <begin position="137"/>
        <end position="156"/>
    </location>
</feature>
<dbReference type="STRING" id="765257.A0A0C9ZT67"/>
<proteinExistence type="predicted"/>
<keyword evidence="3" id="KW-1185">Reference proteome</keyword>
<protein>
    <submittedName>
        <fullName evidence="2">Uncharacterized protein</fullName>
    </submittedName>
</protein>
<accession>A0A0C9ZT67</accession>
<reference evidence="3" key="2">
    <citation type="submission" date="2015-01" db="EMBL/GenBank/DDBJ databases">
        <title>Evolutionary Origins and Diversification of the Mycorrhizal Mutualists.</title>
        <authorList>
            <consortium name="DOE Joint Genome Institute"/>
            <consortium name="Mycorrhizal Genomics Consortium"/>
            <person name="Kohler A."/>
            <person name="Kuo A."/>
            <person name="Nagy L.G."/>
            <person name="Floudas D."/>
            <person name="Copeland A."/>
            <person name="Barry K.W."/>
            <person name="Cichocki N."/>
            <person name="Veneault-Fourrey C."/>
            <person name="LaButti K."/>
            <person name="Lindquist E.A."/>
            <person name="Lipzen A."/>
            <person name="Lundell T."/>
            <person name="Morin E."/>
            <person name="Murat C."/>
            <person name="Riley R."/>
            <person name="Ohm R."/>
            <person name="Sun H."/>
            <person name="Tunlid A."/>
            <person name="Henrissat B."/>
            <person name="Grigoriev I.V."/>
            <person name="Hibbett D.S."/>
            <person name="Martin F."/>
        </authorList>
    </citation>
    <scope>NUCLEOTIDE SEQUENCE [LARGE SCALE GENOMIC DNA]</scope>
    <source>
        <strain evidence="3">441</strain>
    </source>
</reference>
<dbReference type="EMBL" id="KN833708">
    <property type="protein sequence ID" value="KIK25447.1"/>
    <property type="molecule type" value="Genomic_DNA"/>
</dbReference>
<gene>
    <name evidence="2" type="ORF">PISMIDRAFT_96826</name>
</gene>
<reference evidence="2 3" key="1">
    <citation type="submission" date="2014-04" db="EMBL/GenBank/DDBJ databases">
        <authorList>
            <consortium name="DOE Joint Genome Institute"/>
            <person name="Kuo A."/>
            <person name="Kohler A."/>
            <person name="Costa M.D."/>
            <person name="Nagy L.G."/>
            <person name="Floudas D."/>
            <person name="Copeland A."/>
            <person name="Barry K.W."/>
            <person name="Cichocki N."/>
            <person name="Veneault-Fourrey C."/>
            <person name="LaButti K."/>
            <person name="Lindquist E.A."/>
            <person name="Lipzen A."/>
            <person name="Lundell T."/>
            <person name="Morin E."/>
            <person name="Murat C."/>
            <person name="Sun H."/>
            <person name="Tunlid A."/>
            <person name="Henrissat B."/>
            <person name="Grigoriev I.V."/>
            <person name="Hibbett D.S."/>
            <person name="Martin F."/>
            <person name="Nordberg H.P."/>
            <person name="Cantor M.N."/>
            <person name="Hua S.X."/>
        </authorList>
    </citation>
    <scope>NUCLEOTIDE SEQUENCE [LARGE SCALE GENOMIC DNA]</scope>
    <source>
        <strain evidence="2 3">441</strain>
    </source>
</reference>
<evidence type="ECO:0000313" key="3">
    <source>
        <dbReference type="Proteomes" id="UP000054018"/>
    </source>
</evidence>
<name>A0A0C9ZT67_9AGAM</name>
<dbReference type="OrthoDB" id="2687443at2759"/>
<dbReference type="AlphaFoldDB" id="A0A0C9ZT67"/>